<dbReference type="InterPro" id="IPR025158">
    <property type="entry name" value="Mg_chelat-rel_C"/>
</dbReference>
<dbReference type="InterPro" id="IPR004482">
    <property type="entry name" value="Mg_chelat-rel"/>
</dbReference>
<protein>
    <submittedName>
        <fullName evidence="3">RNA polymerase sigma-32 factor</fullName>
    </submittedName>
</protein>
<feature type="domain" description="AAA+ ATPase" evidence="2">
    <location>
        <begin position="210"/>
        <end position="391"/>
    </location>
</feature>
<evidence type="ECO:0000313" key="3">
    <source>
        <dbReference type="EMBL" id="AEM42425.1"/>
    </source>
</evidence>
<dbReference type="KEGG" id="kvl:KVU_2585"/>
<evidence type="ECO:0000256" key="1">
    <source>
        <dbReference type="ARBA" id="ARBA00006354"/>
    </source>
</evidence>
<dbReference type="SUPFAM" id="SSF54211">
    <property type="entry name" value="Ribosomal protein S5 domain 2-like"/>
    <property type="match status" value="1"/>
</dbReference>
<dbReference type="Pfam" id="PF13335">
    <property type="entry name" value="Mg_chelatase_C"/>
    <property type="match status" value="1"/>
</dbReference>
<dbReference type="RefSeq" id="WP_014538133.1">
    <property type="nucleotide sequence ID" value="NC_017384.1"/>
</dbReference>
<dbReference type="SUPFAM" id="SSF52540">
    <property type="entry name" value="P-loop containing nucleoside triphosphate hydrolases"/>
    <property type="match status" value="1"/>
</dbReference>
<dbReference type="AlphaFoldDB" id="F9Y8U8"/>
<dbReference type="InterPro" id="IPR003593">
    <property type="entry name" value="AAA+_ATPase"/>
</dbReference>
<dbReference type="InterPro" id="IPR020568">
    <property type="entry name" value="Ribosomal_Su5_D2-typ_SF"/>
</dbReference>
<dbReference type="InterPro" id="IPR014721">
    <property type="entry name" value="Ribsml_uS5_D2-typ_fold_subgr"/>
</dbReference>
<accession>F9Y8U8</accession>
<dbReference type="OrthoDB" id="9813147at2"/>
<sequence>MLARCYTVAFEGIEPRLIEVQCALAPGIPGFSIVGLPDKSVSESRERVGAALAAMALAMPAKRVTVNLSPGDMPKEGAHYDLPIAIALLAAMDAISRDAAESVLAMGELALDGRLVPVAGALPAALASASEDKALILPAPSAPEAAWVAAATVFGAESLGSALAHLAGTTPLAPARPPLSAAPAAVKSTDLASVRGQEGAKRALEIAAAGSHNILMLGPPGAGKSLLASCLPGILPPQTADEALESAMIQSVAGTRGAGPSPHRPFRSPHHGASMAAIIGGGRRAAPGEISLAHNGVLFLDELPEFQRPVLDSLRQPIETGEVWIARAEAHLRYPSRFMLVGAANPCRCGHMADASRACARAPRCGQDYMARLSGPLLDRFDIRIDVPAIPPSDLRGPLGEPSSEVARRVTAARKRQIQRLEPFGARSNADCPPDVLEEMTALDGDCAAFLQRAAAHFGISARGYSRILRVARTIADLDGAEQITRPHLSEAIALRGP</sequence>
<dbReference type="NCBIfam" id="TIGR00368">
    <property type="entry name" value="YifB family Mg chelatase-like AAA ATPase"/>
    <property type="match status" value="1"/>
</dbReference>
<dbReference type="PATRIC" id="fig|759362.5.peg.2701"/>
<dbReference type="GO" id="GO:0005524">
    <property type="term" value="F:ATP binding"/>
    <property type="evidence" value="ECO:0007669"/>
    <property type="project" value="InterPro"/>
</dbReference>
<keyword evidence="4" id="KW-1185">Reference proteome</keyword>
<dbReference type="InterPro" id="IPR027417">
    <property type="entry name" value="P-loop_NTPase"/>
</dbReference>
<comment type="similarity">
    <text evidence="1">Belongs to the Mg-chelatase subunits D/I family. ComM subfamily.</text>
</comment>
<dbReference type="EMBL" id="CP002018">
    <property type="protein sequence ID" value="AEM42425.1"/>
    <property type="molecule type" value="Genomic_DNA"/>
</dbReference>
<name>F9Y8U8_KETVW</name>
<evidence type="ECO:0000313" key="4">
    <source>
        <dbReference type="Proteomes" id="UP000000692"/>
    </source>
</evidence>
<dbReference type="SMART" id="SM00382">
    <property type="entry name" value="AAA"/>
    <property type="match status" value="1"/>
</dbReference>
<dbReference type="Gene3D" id="3.40.50.300">
    <property type="entry name" value="P-loop containing nucleotide triphosphate hydrolases"/>
    <property type="match status" value="1"/>
</dbReference>
<evidence type="ECO:0000259" key="2">
    <source>
        <dbReference type="SMART" id="SM00382"/>
    </source>
</evidence>
<proteinExistence type="inferred from homology"/>
<dbReference type="InterPro" id="IPR045006">
    <property type="entry name" value="CHLI-like"/>
</dbReference>
<reference evidence="3 4" key="1">
    <citation type="journal article" date="2011" name="J. Bacteriol.">
        <title>Complete genome sequence of the industrial strain Ketogulonicigenium vulgare WSH-001.</title>
        <authorList>
            <person name="Liu L."/>
            <person name="Li Y."/>
            <person name="Zhang J."/>
            <person name="Zhou Z."/>
            <person name="Liu J."/>
            <person name="Li X."/>
            <person name="Zhou J."/>
            <person name="Du G."/>
            <person name="Wang L."/>
            <person name="Chen J."/>
        </authorList>
    </citation>
    <scope>NUCLEOTIDE SEQUENCE [LARGE SCALE GENOMIC DNA]</scope>
    <source>
        <strain evidence="3 4">WSH-001</strain>
    </source>
</reference>
<dbReference type="Proteomes" id="UP000000692">
    <property type="component" value="Chromosome"/>
</dbReference>
<dbReference type="eggNOG" id="COG0606">
    <property type="taxonomic scope" value="Bacteria"/>
</dbReference>
<dbReference type="Pfam" id="PF13541">
    <property type="entry name" value="ChlI"/>
    <property type="match status" value="1"/>
</dbReference>
<dbReference type="PANTHER" id="PTHR32039">
    <property type="entry name" value="MAGNESIUM-CHELATASE SUBUNIT CHLI"/>
    <property type="match status" value="1"/>
</dbReference>
<dbReference type="Gene3D" id="3.30.230.10">
    <property type="match status" value="1"/>
</dbReference>
<dbReference type="InterPro" id="IPR000523">
    <property type="entry name" value="Mg_chelatse_chII-like_cat_dom"/>
</dbReference>
<dbReference type="CDD" id="cd00009">
    <property type="entry name" value="AAA"/>
    <property type="match status" value="1"/>
</dbReference>
<dbReference type="PANTHER" id="PTHR32039:SF7">
    <property type="entry name" value="COMPETENCE PROTEIN COMM"/>
    <property type="match status" value="1"/>
</dbReference>
<dbReference type="HOGENOM" id="CLU_026145_1_1_5"/>
<dbReference type="Pfam" id="PF01078">
    <property type="entry name" value="Mg_chelatase"/>
    <property type="match status" value="1"/>
</dbReference>
<organism evidence="3 4">
    <name type="scientific">Ketogulonicigenium vulgare (strain WSH-001)</name>
    <dbReference type="NCBI Taxonomy" id="759362"/>
    <lineage>
        <taxon>Bacteria</taxon>
        <taxon>Pseudomonadati</taxon>
        <taxon>Pseudomonadota</taxon>
        <taxon>Alphaproteobacteria</taxon>
        <taxon>Rhodobacterales</taxon>
        <taxon>Roseobacteraceae</taxon>
        <taxon>Ketogulonicigenium</taxon>
    </lineage>
</organism>
<gene>
    <name evidence="3" type="ordered locus">KVU_2585</name>
</gene>